<proteinExistence type="inferred from homology"/>
<dbReference type="AlphaFoldDB" id="A0A927C9M5"/>
<evidence type="ECO:0000313" key="9">
    <source>
        <dbReference type="EMBL" id="MBD2862016.1"/>
    </source>
</evidence>
<dbReference type="Pfam" id="PF21982">
    <property type="entry name" value="RecX_HTH1"/>
    <property type="match status" value="1"/>
</dbReference>
<feature type="domain" description="RecX second three-helical" evidence="6">
    <location>
        <begin position="112"/>
        <end position="153"/>
    </location>
</feature>
<dbReference type="InterPro" id="IPR053926">
    <property type="entry name" value="RecX_HTH_1st"/>
</dbReference>
<evidence type="ECO:0000256" key="1">
    <source>
        <dbReference type="ARBA" id="ARBA00004496"/>
    </source>
</evidence>
<dbReference type="Pfam" id="PF02631">
    <property type="entry name" value="RecX_HTH2"/>
    <property type="match status" value="1"/>
</dbReference>
<dbReference type="InterPro" id="IPR053924">
    <property type="entry name" value="RecX_HTH_2nd"/>
</dbReference>
<dbReference type="RefSeq" id="WP_190926546.1">
    <property type="nucleotide sequence ID" value="NZ_JACXJA010000008.1"/>
</dbReference>
<evidence type="ECO:0000256" key="4">
    <source>
        <dbReference type="ARBA" id="ARBA00022490"/>
    </source>
</evidence>
<dbReference type="Gene3D" id="1.10.10.10">
    <property type="entry name" value="Winged helix-like DNA-binding domain superfamily/Winged helix DNA-binding domain"/>
    <property type="match status" value="3"/>
</dbReference>
<evidence type="ECO:0000313" key="10">
    <source>
        <dbReference type="Proteomes" id="UP000639396"/>
    </source>
</evidence>
<dbReference type="PANTHER" id="PTHR33602:SF1">
    <property type="entry name" value="REGULATORY PROTEIN RECX FAMILY PROTEIN"/>
    <property type="match status" value="1"/>
</dbReference>
<comment type="function">
    <text evidence="5">Modulates RecA activity.</text>
</comment>
<gene>
    <name evidence="5" type="primary">recX</name>
    <name evidence="9" type="ORF">IDH45_08490</name>
</gene>
<evidence type="ECO:0000259" key="6">
    <source>
        <dbReference type="Pfam" id="PF02631"/>
    </source>
</evidence>
<keyword evidence="4 5" id="KW-0963">Cytoplasm</keyword>
<comment type="similarity">
    <text evidence="2 5">Belongs to the RecX family.</text>
</comment>
<comment type="subcellular location">
    <subcellularLocation>
        <location evidence="1 5">Cytoplasm</location>
    </subcellularLocation>
</comment>
<organism evidence="9 10">
    <name type="scientific">Paenibacillus oceani</name>
    <dbReference type="NCBI Taxonomy" id="2772510"/>
    <lineage>
        <taxon>Bacteria</taxon>
        <taxon>Bacillati</taxon>
        <taxon>Bacillota</taxon>
        <taxon>Bacilli</taxon>
        <taxon>Bacillales</taxon>
        <taxon>Paenibacillaceae</taxon>
        <taxon>Paenibacillus</taxon>
    </lineage>
</organism>
<dbReference type="GO" id="GO:0006282">
    <property type="term" value="P:regulation of DNA repair"/>
    <property type="evidence" value="ECO:0007669"/>
    <property type="project" value="UniProtKB-UniRule"/>
</dbReference>
<accession>A0A927C9M5</accession>
<dbReference type="PANTHER" id="PTHR33602">
    <property type="entry name" value="REGULATORY PROTEIN RECX FAMILY PROTEIN"/>
    <property type="match status" value="1"/>
</dbReference>
<feature type="domain" description="RecX first three-helical" evidence="8">
    <location>
        <begin position="66"/>
        <end position="105"/>
    </location>
</feature>
<sequence>MDNTESLITAVERHPRRNGRYLIYLDGQHALTVYEEVLIKHRLLKGERVEADKLRRVLEDEEQQRAWSDALKHVGRRPRSEKEVRQFLKRKEYTEPLIDRIIQRLKEQRYLDDADFAALWTEQRIYSQKKGSRWVKQELQQKGVAPATIQEALDQVRPDEEERICFELGLKKWKLTSGTSQDKRRKTAGFLMRRGYSASIVGKAIRRIIEEAADEDERSEDSELWEWPEE</sequence>
<feature type="domain" description="RecX third three-helical" evidence="7">
    <location>
        <begin position="160"/>
        <end position="205"/>
    </location>
</feature>
<protein>
    <recommendedName>
        <fullName evidence="3 5">Regulatory protein RecX</fullName>
    </recommendedName>
</protein>
<evidence type="ECO:0000259" key="8">
    <source>
        <dbReference type="Pfam" id="PF21982"/>
    </source>
</evidence>
<dbReference type="EMBL" id="JACXJA010000008">
    <property type="protein sequence ID" value="MBD2862016.1"/>
    <property type="molecule type" value="Genomic_DNA"/>
</dbReference>
<evidence type="ECO:0000256" key="5">
    <source>
        <dbReference type="HAMAP-Rule" id="MF_01114"/>
    </source>
</evidence>
<evidence type="ECO:0000259" key="7">
    <source>
        <dbReference type="Pfam" id="PF21981"/>
    </source>
</evidence>
<keyword evidence="10" id="KW-1185">Reference proteome</keyword>
<dbReference type="Pfam" id="PF21981">
    <property type="entry name" value="RecX_HTH3"/>
    <property type="match status" value="1"/>
</dbReference>
<name>A0A927C9M5_9BACL</name>
<dbReference type="Proteomes" id="UP000639396">
    <property type="component" value="Unassembled WGS sequence"/>
</dbReference>
<dbReference type="InterPro" id="IPR036388">
    <property type="entry name" value="WH-like_DNA-bd_sf"/>
</dbReference>
<evidence type="ECO:0000256" key="3">
    <source>
        <dbReference type="ARBA" id="ARBA00018111"/>
    </source>
</evidence>
<reference evidence="9" key="1">
    <citation type="submission" date="2020-09" db="EMBL/GenBank/DDBJ databases">
        <title>A novel bacterium of genus Paenibacillus, isolated from South China Sea.</title>
        <authorList>
            <person name="Huang H."/>
            <person name="Mo K."/>
            <person name="Hu Y."/>
        </authorList>
    </citation>
    <scope>NUCLEOTIDE SEQUENCE</scope>
    <source>
        <strain evidence="9">IB182363</strain>
    </source>
</reference>
<dbReference type="GO" id="GO:0005737">
    <property type="term" value="C:cytoplasm"/>
    <property type="evidence" value="ECO:0007669"/>
    <property type="project" value="UniProtKB-SubCell"/>
</dbReference>
<dbReference type="HAMAP" id="MF_01114">
    <property type="entry name" value="RecX"/>
    <property type="match status" value="1"/>
</dbReference>
<dbReference type="InterPro" id="IPR003783">
    <property type="entry name" value="Regulatory_RecX"/>
</dbReference>
<comment type="caution">
    <text evidence="9">The sequence shown here is derived from an EMBL/GenBank/DDBJ whole genome shotgun (WGS) entry which is preliminary data.</text>
</comment>
<evidence type="ECO:0000256" key="2">
    <source>
        <dbReference type="ARBA" id="ARBA00009695"/>
    </source>
</evidence>
<dbReference type="InterPro" id="IPR053925">
    <property type="entry name" value="RecX_HTH_3rd"/>
</dbReference>